<dbReference type="SUPFAM" id="SSF51735">
    <property type="entry name" value="NAD(P)-binding Rossmann-fold domains"/>
    <property type="match status" value="1"/>
</dbReference>
<name>A0A9P7A0S6_9AGAM</name>
<dbReference type="AlphaFoldDB" id="A0A9P7A0S6"/>
<keyword evidence="3" id="KW-1185">Reference proteome</keyword>
<keyword evidence="1" id="KW-0560">Oxidoreductase</keyword>
<dbReference type="EMBL" id="JABBWD010000010">
    <property type="protein sequence ID" value="KAG1779908.1"/>
    <property type="molecule type" value="Genomic_DNA"/>
</dbReference>
<dbReference type="Gene3D" id="3.40.50.720">
    <property type="entry name" value="NAD(P)-binding Rossmann-like Domain"/>
    <property type="match status" value="1"/>
</dbReference>
<dbReference type="PANTHER" id="PTHR43157:SF31">
    <property type="entry name" value="PHOSPHATIDYLINOSITOL-GLYCAN BIOSYNTHESIS CLASS F PROTEIN"/>
    <property type="match status" value="1"/>
</dbReference>
<proteinExistence type="predicted"/>
<evidence type="ECO:0000313" key="2">
    <source>
        <dbReference type="EMBL" id="KAG1779908.1"/>
    </source>
</evidence>
<dbReference type="GO" id="GO:0016491">
    <property type="term" value="F:oxidoreductase activity"/>
    <property type="evidence" value="ECO:0007669"/>
    <property type="project" value="UniProtKB-KW"/>
</dbReference>
<sequence length="352" mass="39038">MKLSYLDFVIDQWSALPPVETADLSGKTVLVVGANVGIGLEASKHFARMRPARLIIACRSEAKGKAALTEIERETGYSGCELWILDLANFASVTAFTDKFEKEVGALHILVMNAAIALPIYQPTTDGWESILQVNHLATSLLSLLLIPQLVAAGRKLSTPSRMVIVSSGVLYWMTPTKEVKTSSKPLEMLGSEEWCIPEHMRFRYSESKLLNLFFVRALTDRLQSITLLSAIAVTPGFCYSQLRRVWYEQPTFSFAKIALAIQERLLAWTAEQGSRQLVFGAVGGRDNEENMKGGFVSHGRLVEVADFVLSDEGHKMQDTVWNETIDILNSVSDKIAPIVQDYLVVPDLSIN</sequence>
<comment type="caution">
    <text evidence="2">The sequence shown here is derived from an EMBL/GenBank/DDBJ whole genome shotgun (WGS) entry which is preliminary data.</text>
</comment>
<dbReference type="InterPro" id="IPR002347">
    <property type="entry name" value="SDR_fam"/>
</dbReference>
<gene>
    <name evidence="2" type="ORF">EV702DRAFT_965399</name>
</gene>
<evidence type="ECO:0000313" key="3">
    <source>
        <dbReference type="Proteomes" id="UP000714275"/>
    </source>
</evidence>
<reference evidence="2" key="1">
    <citation type="journal article" date="2020" name="New Phytol.">
        <title>Comparative genomics reveals dynamic genome evolution in host specialist ectomycorrhizal fungi.</title>
        <authorList>
            <person name="Lofgren L.A."/>
            <person name="Nguyen N.H."/>
            <person name="Vilgalys R."/>
            <person name="Ruytinx J."/>
            <person name="Liao H.L."/>
            <person name="Branco S."/>
            <person name="Kuo A."/>
            <person name="LaButti K."/>
            <person name="Lipzen A."/>
            <person name="Andreopoulos W."/>
            <person name="Pangilinan J."/>
            <person name="Riley R."/>
            <person name="Hundley H."/>
            <person name="Na H."/>
            <person name="Barry K."/>
            <person name="Grigoriev I.V."/>
            <person name="Stajich J.E."/>
            <person name="Kennedy P.G."/>
        </authorList>
    </citation>
    <scope>NUCLEOTIDE SEQUENCE</scope>
    <source>
        <strain evidence="2">DOB743</strain>
    </source>
</reference>
<dbReference type="Proteomes" id="UP000714275">
    <property type="component" value="Unassembled WGS sequence"/>
</dbReference>
<evidence type="ECO:0000256" key="1">
    <source>
        <dbReference type="ARBA" id="ARBA00023002"/>
    </source>
</evidence>
<accession>A0A9P7A0S6</accession>
<dbReference type="InterPro" id="IPR036291">
    <property type="entry name" value="NAD(P)-bd_dom_sf"/>
</dbReference>
<dbReference type="OrthoDB" id="542013at2759"/>
<organism evidence="2 3">
    <name type="scientific">Suillus placidus</name>
    <dbReference type="NCBI Taxonomy" id="48579"/>
    <lineage>
        <taxon>Eukaryota</taxon>
        <taxon>Fungi</taxon>
        <taxon>Dikarya</taxon>
        <taxon>Basidiomycota</taxon>
        <taxon>Agaricomycotina</taxon>
        <taxon>Agaricomycetes</taxon>
        <taxon>Agaricomycetidae</taxon>
        <taxon>Boletales</taxon>
        <taxon>Suillineae</taxon>
        <taxon>Suillaceae</taxon>
        <taxon>Suillus</taxon>
    </lineage>
</organism>
<dbReference type="Pfam" id="PF00106">
    <property type="entry name" value="adh_short"/>
    <property type="match status" value="1"/>
</dbReference>
<protein>
    <submittedName>
        <fullName evidence="2">Uncharacterized protein</fullName>
    </submittedName>
</protein>
<dbReference type="PANTHER" id="PTHR43157">
    <property type="entry name" value="PHOSPHATIDYLINOSITOL-GLYCAN BIOSYNTHESIS CLASS F PROTEIN-RELATED"/>
    <property type="match status" value="1"/>
</dbReference>